<dbReference type="Gene3D" id="2.160.10.10">
    <property type="entry name" value="Hexapeptide repeat proteins"/>
    <property type="match status" value="1"/>
</dbReference>
<dbReference type="InterPro" id="IPR001451">
    <property type="entry name" value="Hexapep"/>
</dbReference>
<gene>
    <name evidence="4" type="ordered locus">PCC8801_4294</name>
</gene>
<dbReference type="Proteomes" id="UP000008204">
    <property type="component" value="Chromosome"/>
</dbReference>
<dbReference type="OrthoDB" id="9815592at2"/>
<dbReference type="HOGENOM" id="CLU_051638_10_2_3"/>
<dbReference type="GO" id="GO:0016746">
    <property type="term" value="F:acyltransferase activity"/>
    <property type="evidence" value="ECO:0007669"/>
    <property type="project" value="UniProtKB-KW"/>
</dbReference>
<dbReference type="KEGG" id="cyp:PCC8801_4294"/>
<dbReference type="InterPro" id="IPR011004">
    <property type="entry name" value="Trimer_LpxA-like_sf"/>
</dbReference>
<reference evidence="5" key="1">
    <citation type="journal article" date="2011" name="MBio">
        <title>Novel metabolic attributes of the genus Cyanothece, comprising a group of unicellular nitrogen-fixing Cyanobacteria.</title>
        <authorList>
            <person name="Bandyopadhyay A."/>
            <person name="Elvitigala T."/>
            <person name="Welsh E."/>
            <person name="Stockel J."/>
            <person name="Liberton M."/>
            <person name="Min H."/>
            <person name="Sherman L.A."/>
            <person name="Pakrasi H.B."/>
        </authorList>
    </citation>
    <scope>NUCLEOTIDE SEQUENCE [LARGE SCALE GENOMIC DNA]</scope>
    <source>
        <strain evidence="5">PCC 8801</strain>
    </source>
</reference>
<keyword evidence="3" id="KW-0012">Acyltransferase</keyword>
<keyword evidence="2 4" id="KW-0808">Transferase</keyword>
<dbReference type="GO" id="GO:0031470">
    <property type="term" value="C:carboxysome"/>
    <property type="evidence" value="ECO:0007669"/>
    <property type="project" value="UniProtKB-ARBA"/>
</dbReference>
<accession>B7JV84</accession>
<evidence type="ECO:0000313" key="4">
    <source>
        <dbReference type="EMBL" id="ACK68217.1"/>
    </source>
</evidence>
<evidence type="ECO:0000256" key="3">
    <source>
        <dbReference type="ARBA" id="ARBA00023315"/>
    </source>
</evidence>
<dbReference type="Pfam" id="PF00132">
    <property type="entry name" value="Hexapep"/>
    <property type="match status" value="1"/>
</dbReference>
<name>B7JV84_RIPO1</name>
<dbReference type="InterPro" id="IPR045304">
    <property type="entry name" value="LbH_SAT"/>
</dbReference>
<dbReference type="eggNOG" id="COG1045">
    <property type="taxonomic scope" value="Bacteria"/>
</dbReference>
<dbReference type="GO" id="GO:0043886">
    <property type="term" value="F:structural constituent of carboxysome shell"/>
    <property type="evidence" value="ECO:0007669"/>
    <property type="project" value="UniProtKB-ARBA"/>
</dbReference>
<organism evidence="4 5">
    <name type="scientific">Rippkaea orientalis (strain PCC 8801 / RF-1)</name>
    <name type="common">Cyanothece sp. (strain PCC 8801)</name>
    <dbReference type="NCBI Taxonomy" id="41431"/>
    <lineage>
        <taxon>Bacteria</taxon>
        <taxon>Bacillati</taxon>
        <taxon>Cyanobacteriota</taxon>
        <taxon>Cyanophyceae</taxon>
        <taxon>Oscillatoriophycideae</taxon>
        <taxon>Chroococcales</taxon>
        <taxon>Aphanothecaceae</taxon>
        <taxon>Rippkaea</taxon>
        <taxon>Rippkaea orientalis</taxon>
    </lineage>
</organism>
<dbReference type="CDD" id="cd03354">
    <property type="entry name" value="LbH_SAT"/>
    <property type="match status" value="1"/>
</dbReference>
<evidence type="ECO:0000313" key="5">
    <source>
        <dbReference type="Proteomes" id="UP000008204"/>
    </source>
</evidence>
<dbReference type="SUPFAM" id="SSF51161">
    <property type="entry name" value="Trimeric LpxA-like enzymes"/>
    <property type="match status" value="1"/>
</dbReference>
<sequence>MMKALLRQALFRLGIFWVSPLAIAFLLTSEKTIIIKDVERWQELLGWDKRNHLVQLLALLKEAKEFRNIYYFRLFKSNFLGQFSMYILKIIYRECPYLFLDNSCNIGAGLFIQHGFSTIIMADLGDNCWVNQQVTIGYKDKTGRPKIGNNVRITAGAKVLGNITIGDNVTVGANAVVIKDVPANCVVVGVPAYIIKRDGIKVKESL</sequence>
<dbReference type="PANTHER" id="PTHR42811">
    <property type="entry name" value="SERINE ACETYLTRANSFERASE"/>
    <property type="match status" value="1"/>
</dbReference>
<comment type="similarity">
    <text evidence="1">Belongs to the transferase hexapeptide repeat family.</text>
</comment>
<dbReference type="AlphaFoldDB" id="B7JV84"/>
<proteinExistence type="inferred from homology"/>
<dbReference type="STRING" id="41431.PCC8801_4294"/>
<evidence type="ECO:0000256" key="1">
    <source>
        <dbReference type="ARBA" id="ARBA00007274"/>
    </source>
</evidence>
<dbReference type="EMBL" id="CP001287">
    <property type="protein sequence ID" value="ACK68217.1"/>
    <property type="molecule type" value="Genomic_DNA"/>
</dbReference>
<keyword evidence="5" id="KW-1185">Reference proteome</keyword>
<evidence type="ECO:0000256" key="2">
    <source>
        <dbReference type="ARBA" id="ARBA00022679"/>
    </source>
</evidence>
<protein>
    <submittedName>
        <fullName evidence="4">Transferase hexapeptide repeat containing protein</fullName>
    </submittedName>
</protein>